<dbReference type="GO" id="GO:0009116">
    <property type="term" value="P:nucleoside metabolic process"/>
    <property type="evidence" value="ECO:0007669"/>
    <property type="project" value="InterPro"/>
</dbReference>
<dbReference type="AlphaFoldDB" id="A0A6G9YCQ4"/>
<dbReference type="GO" id="GO:0055085">
    <property type="term" value="P:transmembrane transport"/>
    <property type="evidence" value="ECO:0007669"/>
    <property type="project" value="InterPro"/>
</dbReference>
<evidence type="ECO:0000313" key="1">
    <source>
        <dbReference type="EMBL" id="QIS10847.1"/>
    </source>
</evidence>
<dbReference type="GO" id="GO:0003824">
    <property type="term" value="F:catalytic activity"/>
    <property type="evidence" value="ECO:0007669"/>
    <property type="project" value="InterPro"/>
</dbReference>
<name>A0A6G9YCQ4_9NOCA</name>
<dbReference type="Gene3D" id="3.40.50.1580">
    <property type="entry name" value="Nucleoside phosphorylase domain"/>
    <property type="match status" value="1"/>
</dbReference>
<keyword evidence="2" id="KW-1185">Reference proteome</keyword>
<proteinExistence type="predicted"/>
<dbReference type="PANTHER" id="PTHR38643">
    <property type="entry name" value="PURINE NUCLEOSIDE PERMEASE C285.05-RELATED"/>
    <property type="match status" value="1"/>
</dbReference>
<dbReference type="PIRSF" id="PIRSF013171">
    <property type="entry name" value="Pur_nuclsid_perm"/>
    <property type="match status" value="1"/>
</dbReference>
<evidence type="ECO:0000313" key="2">
    <source>
        <dbReference type="Proteomes" id="UP000503540"/>
    </source>
</evidence>
<dbReference type="Proteomes" id="UP000503540">
    <property type="component" value="Chromosome"/>
</dbReference>
<dbReference type="PROSITE" id="PS51257">
    <property type="entry name" value="PROKAR_LIPOPROTEIN"/>
    <property type="match status" value="1"/>
</dbReference>
<dbReference type="SUPFAM" id="SSF53167">
    <property type="entry name" value="Purine and uridine phosphorylases"/>
    <property type="match status" value="1"/>
</dbReference>
<sequence>MRITYFSTAGGSMVARAFAGVAAVVLLGLGAGGCSAHSGDDRIPVRAMVITMFDPEAKPWVERQQWTHEVRVAGVRTPVRCNDSGLCLMVTDMGKVNAGLSTEAVLASPKLNLDKAYFITAGVAGTPPAAGTLGFGAWARWVVDVDLGHHVLVQDDPSIPNGYLPHAKPSTQVYELNGALVDAVYRNTKDVALAESQEATVARAAYPGLTEMKPYVAQCDTATGDNFYSGAQSSAQAAYIVELHTGGKGKYCTTQMEDNATAAALARAGKLDRYVNLRTASNFDQPPPGRTVAQAMADVESGGFSPGFPLAIENAYRLGLAAADYLTKHPDLN</sequence>
<protein>
    <submittedName>
        <fullName evidence="1">Purine nucleoside permease</fullName>
    </submittedName>
</protein>
<dbReference type="InterPro" id="IPR009486">
    <property type="entry name" value="Pur_nuclsid_perm"/>
</dbReference>
<gene>
    <name evidence="1" type="ORF">F5544_14815</name>
</gene>
<dbReference type="KEGG" id="nah:F5544_14815"/>
<dbReference type="InterPro" id="IPR035994">
    <property type="entry name" value="Nucleoside_phosphorylase_sf"/>
</dbReference>
<reference evidence="1 2" key="1">
    <citation type="journal article" date="2019" name="ACS Chem. Biol.">
        <title>Identification and Mobilization of a Cryptic Antibiotic Biosynthesis Gene Locus from a Human-Pathogenic Nocardia Isolate.</title>
        <authorList>
            <person name="Herisse M."/>
            <person name="Ishida K."/>
            <person name="Porter J.L."/>
            <person name="Howden B."/>
            <person name="Hertweck C."/>
            <person name="Stinear T.P."/>
            <person name="Pidot S.J."/>
        </authorList>
    </citation>
    <scope>NUCLEOTIDE SEQUENCE [LARGE SCALE GENOMIC DNA]</scope>
    <source>
        <strain evidence="1 2">AUSMDU00012717</strain>
    </source>
</reference>
<accession>A0A6G9YCQ4</accession>
<dbReference type="EMBL" id="CP046172">
    <property type="protein sequence ID" value="QIS10847.1"/>
    <property type="molecule type" value="Genomic_DNA"/>
</dbReference>
<dbReference type="Pfam" id="PF06516">
    <property type="entry name" value="NUP"/>
    <property type="match status" value="1"/>
</dbReference>
<organism evidence="1 2">
    <name type="scientific">Nocardia arthritidis</name>
    <dbReference type="NCBI Taxonomy" id="228602"/>
    <lineage>
        <taxon>Bacteria</taxon>
        <taxon>Bacillati</taxon>
        <taxon>Actinomycetota</taxon>
        <taxon>Actinomycetes</taxon>
        <taxon>Mycobacteriales</taxon>
        <taxon>Nocardiaceae</taxon>
        <taxon>Nocardia</taxon>
    </lineage>
</organism>
<dbReference type="PANTHER" id="PTHR38643:SF1">
    <property type="entry name" value="PURINE NUCLEOSIDE PERMEASE C285.05-RELATED"/>
    <property type="match status" value="1"/>
</dbReference>